<feature type="transmembrane region" description="Helical" evidence="1">
    <location>
        <begin position="37"/>
        <end position="58"/>
    </location>
</feature>
<keyword evidence="1" id="KW-1133">Transmembrane helix</keyword>
<sequence>MTGRALELSYNWRTPVTIASIGLVLCVLLLFRTRAAGWLGVAAALIVLWAVFLGVVWARTRARIEVDGARLTVRKIRRTYVLDGRQVVAVKEYLTNSGPSYKVRLSGDDRTYYVPTALLRQGHSTFFDWLLSYAPAAELDKRSRRTIDQLRTRGLIQ</sequence>
<evidence type="ECO:0000313" key="2">
    <source>
        <dbReference type="EMBL" id="SDS73435.1"/>
    </source>
</evidence>
<keyword evidence="1" id="KW-0472">Membrane</keyword>
<dbReference type="AlphaFoldDB" id="A0A1H1ULT2"/>
<gene>
    <name evidence="2" type="ORF">SAMN04489812_2844</name>
</gene>
<dbReference type="OrthoDB" id="3730452at2"/>
<organism evidence="2 3">
    <name type="scientific">Microlunatus soli</name>
    <dbReference type="NCBI Taxonomy" id="630515"/>
    <lineage>
        <taxon>Bacteria</taxon>
        <taxon>Bacillati</taxon>
        <taxon>Actinomycetota</taxon>
        <taxon>Actinomycetes</taxon>
        <taxon>Propionibacteriales</taxon>
        <taxon>Propionibacteriaceae</taxon>
        <taxon>Microlunatus</taxon>
    </lineage>
</organism>
<evidence type="ECO:0000313" key="3">
    <source>
        <dbReference type="Proteomes" id="UP000199103"/>
    </source>
</evidence>
<dbReference type="STRING" id="630515.SAMN04489812_2844"/>
<keyword evidence="1" id="KW-0812">Transmembrane</keyword>
<evidence type="ECO:0008006" key="4">
    <source>
        <dbReference type="Google" id="ProtNLM"/>
    </source>
</evidence>
<reference evidence="2 3" key="1">
    <citation type="submission" date="2016-10" db="EMBL/GenBank/DDBJ databases">
        <authorList>
            <person name="de Groot N.N."/>
        </authorList>
    </citation>
    <scope>NUCLEOTIDE SEQUENCE [LARGE SCALE GENOMIC DNA]</scope>
    <source>
        <strain evidence="2 3">DSM 21800</strain>
    </source>
</reference>
<dbReference type="Proteomes" id="UP000199103">
    <property type="component" value="Chromosome I"/>
</dbReference>
<evidence type="ECO:0000256" key="1">
    <source>
        <dbReference type="SAM" id="Phobius"/>
    </source>
</evidence>
<feature type="transmembrane region" description="Helical" evidence="1">
    <location>
        <begin position="12"/>
        <end position="31"/>
    </location>
</feature>
<dbReference type="EMBL" id="LT629772">
    <property type="protein sequence ID" value="SDS73435.1"/>
    <property type="molecule type" value="Genomic_DNA"/>
</dbReference>
<protein>
    <recommendedName>
        <fullName evidence="4">PH domain-containing protein</fullName>
    </recommendedName>
</protein>
<dbReference type="RefSeq" id="WP_091525765.1">
    <property type="nucleotide sequence ID" value="NZ_LT629772.1"/>
</dbReference>
<accession>A0A1H1ULT2</accession>
<proteinExistence type="predicted"/>
<keyword evidence="3" id="KW-1185">Reference proteome</keyword>
<name>A0A1H1ULT2_9ACTN</name>